<evidence type="ECO:0000256" key="1">
    <source>
        <dbReference type="SAM" id="Phobius"/>
    </source>
</evidence>
<feature type="transmembrane region" description="Helical" evidence="1">
    <location>
        <begin position="20"/>
        <end position="43"/>
    </location>
</feature>
<accession>A0A919WBH2</accession>
<dbReference type="Proteomes" id="UP000677082">
    <property type="component" value="Unassembled WGS sequence"/>
</dbReference>
<reference evidence="2 3" key="1">
    <citation type="submission" date="2021-03" db="EMBL/GenBank/DDBJ databases">
        <title>Whole genome shotgun sequence of Actinoplanes toevensis NBRC 105298.</title>
        <authorList>
            <person name="Komaki H."/>
            <person name="Tamura T."/>
        </authorList>
    </citation>
    <scope>NUCLEOTIDE SEQUENCE [LARGE SCALE GENOMIC DNA]</scope>
    <source>
        <strain evidence="2 3">NBRC 105298</strain>
    </source>
</reference>
<keyword evidence="1" id="KW-0472">Membrane</keyword>
<dbReference type="EMBL" id="BOQN01000134">
    <property type="protein sequence ID" value="GIM97159.1"/>
    <property type="molecule type" value="Genomic_DNA"/>
</dbReference>
<sequence length="75" mass="8076">MLSPYLVSVFAALVRPLVVALVHLPLLVVVILSTPLWILAGVLPKSHGKLALQFLKYLRSWSAELSIAVGGEGNE</sequence>
<name>A0A919WBH2_9ACTN</name>
<gene>
    <name evidence="2" type="ORF">Ato02nite_089520</name>
</gene>
<evidence type="ECO:0000313" key="3">
    <source>
        <dbReference type="Proteomes" id="UP000677082"/>
    </source>
</evidence>
<keyword evidence="1" id="KW-0812">Transmembrane</keyword>
<dbReference type="AlphaFoldDB" id="A0A919WBH2"/>
<comment type="caution">
    <text evidence="2">The sequence shown here is derived from an EMBL/GenBank/DDBJ whole genome shotgun (WGS) entry which is preliminary data.</text>
</comment>
<keyword evidence="1" id="KW-1133">Transmembrane helix</keyword>
<organism evidence="2 3">
    <name type="scientific">Paractinoplanes toevensis</name>
    <dbReference type="NCBI Taxonomy" id="571911"/>
    <lineage>
        <taxon>Bacteria</taxon>
        <taxon>Bacillati</taxon>
        <taxon>Actinomycetota</taxon>
        <taxon>Actinomycetes</taxon>
        <taxon>Micromonosporales</taxon>
        <taxon>Micromonosporaceae</taxon>
        <taxon>Paractinoplanes</taxon>
    </lineage>
</organism>
<evidence type="ECO:0000313" key="2">
    <source>
        <dbReference type="EMBL" id="GIM97159.1"/>
    </source>
</evidence>
<proteinExistence type="predicted"/>
<keyword evidence="3" id="KW-1185">Reference proteome</keyword>
<protein>
    <submittedName>
        <fullName evidence="2">Uncharacterized protein</fullName>
    </submittedName>
</protein>